<keyword evidence="2" id="KW-1185">Reference proteome</keyword>
<evidence type="ECO:0000313" key="2">
    <source>
        <dbReference type="Proteomes" id="UP001629249"/>
    </source>
</evidence>
<name>A0ABW8ZLT8_9BURK</name>
<proteinExistence type="predicted"/>
<organism evidence="1 2">
    <name type="scientific">Paraburkholderia agricolaris</name>
    <dbReference type="NCBI Taxonomy" id="2152888"/>
    <lineage>
        <taxon>Bacteria</taxon>
        <taxon>Pseudomonadati</taxon>
        <taxon>Pseudomonadota</taxon>
        <taxon>Betaproteobacteria</taxon>
        <taxon>Burkholderiales</taxon>
        <taxon>Burkholderiaceae</taxon>
        <taxon>Paraburkholderia</taxon>
    </lineage>
</organism>
<dbReference type="RefSeq" id="WP_408326466.1">
    <property type="nucleotide sequence ID" value="NZ_JAQQFH010000002.1"/>
</dbReference>
<comment type="caution">
    <text evidence="1">The sequence shown here is derived from an EMBL/GenBank/DDBJ whole genome shotgun (WGS) entry which is preliminary data.</text>
</comment>
<dbReference type="Proteomes" id="UP001629249">
    <property type="component" value="Unassembled WGS sequence"/>
</dbReference>
<reference evidence="1 2" key="1">
    <citation type="journal article" date="2024" name="Chem. Sci.">
        <title>Discovery of megapolipeptins by genome mining of a Burkholderiales bacteria collection.</title>
        <authorList>
            <person name="Paulo B.S."/>
            <person name="Recchia M.J.J."/>
            <person name="Lee S."/>
            <person name="Fergusson C.H."/>
            <person name="Romanowski S.B."/>
            <person name="Hernandez A."/>
            <person name="Krull N."/>
            <person name="Liu D.Y."/>
            <person name="Cavanagh H."/>
            <person name="Bos A."/>
            <person name="Gray C.A."/>
            <person name="Murphy B.T."/>
            <person name="Linington R.G."/>
            <person name="Eustaquio A.S."/>
        </authorList>
    </citation>
    <scope>NUCLEOTIDE SEQUENCE [LARGE SCALE GENOMIC DNA]</scope>
    <source>
        <strain evidence="1 2">RL16-012-BIC-B</strain>
    </source>
</reference>
<gene>
    <name evidence="1" type="ORF">PQR66_08825</name>
</gene>
<protein>
    <submittedName>
        <fullName evidence="1">Uncharacterized protein</fullName>
    </submittedName>
</protein>
<evidence type="ECO:0000313" key="1">
    <source>
        <dbReference type="EMBL" id="MFL9883126.1"/>
    </source>
</evidence>
<accession>A0ABW8ZLT8</accession>
<sequence>MTAGFQAFTDTGLVQIDGTTQNYALRQRFDVATSVGSINAGRSNAGVQYMFNANVVIFTVSAVKPLIALYSPNAYVTILQCSNNKNGSWTVKLWANTATTITVYVFDQASAAAPSGPGYGLQVFDANGVLVFDARQRIARVIDTQSGNINNAGPGWGQWAHIDQRMYSWSYPSVRKIGVASIGTAFISSPTGGSNNGWYNISSLQTAGNVVNFNYAYYQVGNTSHPNNDVNFGSQFDWRFMAIDLSNL</sequence>
<dbReference type="EMBL" id="JAQQFN010000005">
    <property type="protein sequence ID" value="MFL9883126.1"/>
    <property type="molecule type" value="Genomic_DNA"/>
</dbReference>